<dbReference type="GO" id="GO:0046856">
    <property type="term" value="P:phosphatidylinositol dephosphorylation"/>
    <property type="evidence" value="ECO:0000318"/>
    <property type="project" value="GO_Central"/>
</dbReference>
<evidence type="ECO:0000259" key="16">
    <source>
        <dbReference type="PROSITE" id="PS51339"/>
    </source>
</evidence>
<keyword evidence="9" id="KW-0472">Membrane</keyword>
<evidence type="ECO:0000256" key="10">
    <source>
        <dbReference type="ARBA" id="ARBA00032571"/>
    </source>
</evidence>
<feature type="binding site" evidence="12">
    <location>
        <begin position="411"/>
        <end position="417"/>
    </location>
    <ligand>
        <name>substrate</name>
    </ligand>
</feature>
<comment type="subcellular location">
    <subcellularLocation>
        <location evidence="1">Membrane</location>
    </subcellularLocation>
</comment>
<dbReference type="InterPro" id="IPR013083">
    <property type="entry name" value="Znf_RING/FYVE/PHD"/>
</dbReference>
<dbReference type="FunCoup" id="B3S6A5">
    <property type="interactions" value="2189"/>
</dbReference>
<feature type="domain" description="FYVE-type" evidence="15">
    <location>
        <begin position="819"/>
        <end position="879"/>
    </location>
</feature>
<feature type="compositionally biased region" description="Basic and acidic residues" evidence="14">
    <location>
        <begin position="610"/>
        <end position="620"/>
    </location>
</feature>
<keyword evidence="6" id="KW-0378">Hydrolase</keyword>
<dbReference type="Pfam" id="PF06602">
    <property type="entry name" value="Myotub-related"/>
    <property type="match status" value="2"/>
</dbReference>
<gene>
    <name evidence="17" type="ORF">TRIADDRAFT_64213</name>
</gene>
<evidence type="ECO:0000256" key="2">
    <source>
        <dbReference type="ARBA" id="ARBA00007471"/>
    </source>
</evidence>
<evidence type="ECO:0000256" key="12">
    <source>
        <dbReference type="PIRSR" id="PIRSR630564-2"/>
    </source>
</evidence>
<evidence type="ECO:0000256" key="3">
    <source>
        <dbReference type="ARBA" id="ARBA00012903"/>
    </source>
</evidence>
<dbReference type="Pfam" id="PF01363">
    <property type="entry name" value="FYVE"/>
    <property type="match status" value="1"/>
</dbReference>
<evidence type="ECO:0000313" key="18">
    <source>
        <dbReference type="Proteomes" id="UP000009022"/>
    </source>
</evidence>
<dbReference type="PROSITE" id="PS51339">
    <property type="entry name" value="PPASE_MYOTUBULARIN"/>
    <property type="match status" value="1"/>
</dbReference>
<feature type="active site" description="Phosphocysteine intermediate" evidence="11">
    <location>
        <position position="411"/>
    </location>
</feature>
<protein>
    <recommendedName>
        <fullName evidence="3">phosphatidylinositol-3,5-bisphosphate 3-phosphatase</fullName>
        <ecNumber evidence="3">3.1.3.95</ecNumber>
    </recommendedName>
    <alternativeName>
        <fullName evidence="10">Phosphatidylinositol-3,5-bisphosphate 3-phosphatase</fullName>
    </alternativeName>
</protein>
<dbReference type="GeneID" id="6757084"/>
<evidence type="ECO:0000259" key="15">
    <source>
        <dbReference type="PROSITE" id="PS50178"/>
    </source>
</evidence>
<dbReference type="RefSeq" id="XP_002115737.1">
    <property type="nucleotide sequence ID" value="XM_002115701.1"/>
</dbReference>
<dbReference type="EMBL" id="DS985252">
    <property type="protein sequence ID" value="EDV21589.1"/>
    <property type="molecule type" value="Genomic_DNA"/>
</dbReference>
<dbReference type="HOGENOM" id="CLU_001839_2_2_1"/>
<dbReference type="CTD" id="6757084"/>
<name>B3S6A5_TRIAD</name>
<dbReference type="CDD" id="cd15733">
    <property type="entry name" value="FYVE_MTMR4"/>
    <property type="match status" value="1"/>
</dbReference>
<accession>B3S6A5</accession>
<feature type="region of interest" description="Disordered" evidence="14">
    <location>
        <begin position="585"/>
        <end position="624"/>
    </location>
</feature>
<dbReference type="EC" id="3.1.3.95" evidence="3"/>
<evidence type="ECO:0000256" key="11">
    <source>
        <dbReference type="PIRSR" id="PIRSR630564-1"/>
    </source>
</evidence>
<keyword evidence="4" id="KW-0479">Metal-binding</keyword>
<dbReference type="InParanoid" id="B3S6A5"/>
<keyword evidence="7" id="KW-0862">Zinc</keyword>
<evidence type="ECO:0000256" key="4">
    <source>
        <dbReference type="ARBA" id="ARBA00022723"/>
    </source>
</evidence>
<dbReference type="PROSITE" id="PS50178">
    <property type="entry name" value="ZF_FYVE"/>
    <property type="match status" value="1"/>
</dbReference>
<feature type="domain" description="Myotubularin phosphatase" evidence="16">
    <location>
        <begin position="190"/>
        <end position="574"/>
    </location>
</feature>
<dbReference type="GO" id="GO:0052629">
    <property type="term" value="F:phosphatidylinositol-3,5-bisphosphate 3-phosphatase activity"/>
    <property type="evidence" value="ECO:0000318"/>
    <property type="project" value="GO_Central"/>
</dbReference>
<dbReference type="SUPFAM" id="SSF52799">
    <property type="entry name" value="(Phosphotyrosine protein) phosphatases II"/>
    <property type="match status" value="1"/>
</dbReference>
<dbReference type="SMART" id="SM00064">
    <property type="entry name" value="FYVE"/>
    <property type="match status" value="1"/>
</dbReference>
<reference evidence="17 18" key="1">
    <citation type="journal article" date="2008" name="Nature">
        <title>The Trichoplax genome and the nature of placozoans.</title>
        <authorList>
            <person name="Srivastava M."/>
            <person name="Begovic E."/>
            <person name="Chapman J."/>
            <person name="Putnam N.H."/>
            <person name="Hellsten U."/>
            <person name="Kawashima T."/>
            <person name="Kuo A."/>
            <person name="Mitros T."/>
            <person name="Salamov A."/>
            <person name="Carpenter M.L."/>
            <person name="Signorovitch A.Y."/>
            <person name="Moreno M.A."/>
            <person name="Kamm K."/>
            <person name="Grimwood J."/>
            <person name="Schmutz J."/>
            <person name="Shapiro H."/>
            <person name="Grigoriev I.V."/>
            <person name="Buss L.W."/>
            <person name="Schierwater B."/>
            <person name="Dellaporta S.L."/>
            <person name="Rokhsar D.S."/>
        </authorList>
    </citation>
    <scope>NUCLEOTIDE SEQUENCE [LARGE SCALE GENOMIC DNA]</scope>
    <source>
        <strain evidence="17 18">Grell-BS-1999</strain>
    </source>
</reference>
<dbReference type="InterPro" id="IPR003595">
    <property type="entry name" value="Tyr_Pase_cat"/>
</dbReference>
<evidence type="ECO:0000256" key="7">
    <source>
        <dbReference type="ARBA" id="ARBA00022833"/>
    </source>
</evidence>
<dbReference type="STRING" id="10228.B3S6A5"/>
<dbReference type="GO" id="GO:0019903">
    <property type="term" value="F:protein phosphatase binding"/>
    <property type="evidence" value="ECO:0000318"/>
    <property type="project" value="GO_Central"/>
</dbReference>
<keyword evidence="5 13" id="KW-0863">Zinc-finger</keyword>
<dbReference type="InterPro" id="IPR030564">
    <property type="entry name" value="Myotubularin"/>
</dbReference>
<dbReference type="InterPro" id="IPR000306">
    <property type="entry name" value="Znf_FYVE"/>
</dbReference>
<dbReference type="Proteomes" id="UP000009022">
    <property type="component" value="Unassembled WGS sequence"/>
</dbReference>
<dbReference type="InterPro" id="IPR046978">
    <property type="entry name" value="MTMR4_FYVE"/>
</dbReference>
<dbReference type="SUPFAM" id="SSF57903">
    <property type="entry name" value="FYVE/PHD zinc finger"/>
    <property type="match status" value="1"/>
</dbReference>
<dbReference type="InterPro" id="IPR017455">
    <property type="entry name" value="Znf_FYVE-rel"/>
</dbReference>
<dbReference type="PhylomeDB" id="B3S6A5"/>
<evidence type="ECO:0000256" key="6">
    <source>
        <dbReference type="ARBA" id="ARBA00022801"/>
    </source>
</evidence>
<keyword evidence="8" id="KW-0443">Lipid metabolism</keyword>
<evidence type="ECO:0000256" key="8">
    <source>
        <dbReference type="ARBA" id="ARBA00023098"/>
    </source>
</evidence>
<proteinExistence type="inferred from homology"/>
<dbReference type="eggNOG" id="KOG4471">
    <property type="taxonomic scope" value="Eukaryota"/>
</dbReference>
<evidence type="ECO:0000256" key="13">
    <source>
        <dbReference type="PROSITE-ProRule" id="PRU00091"/>
    </source>
</evidence>
<keyword evidence="18" id="KW-1185">Reference proteome</keyword>
<evidence type="ECO:0000256" key="14">
    <source>
        <dbReference type="SAM" id="MobiDB-lite"/>
    </source>
</evidence>
<dbReference type="GO" id="GO:0008270">
    <property type="term" value="F:zinc ion binding"/>
    <property type="evidence" value="ECO:0007669"/>
    <property type="project" value="UniProtKB-KW"/>
</dbReference>
<feature type="compositionally biased region" description="Polar residues" evidence="14">
    <location>
        <begin position="585"/>
        <end position="609"/>
    </location>
</feature>
<dbReference type="PANTHER" id="PTHR10807">
    <property type="entry name" value="MYOTUBULARIN-RELATED"/>
    <property type="match status" value="1"/>
</dbReference>
<dbReference type="GO" id="GO:0016020">
    <property type="term" value="C:membrane"/>
    <property type="evidence" value="ECO:0000318"/>
    <property type="project" value="GO_Central"/>
</dbReference>
<evidence type="ECO:0000313" key="17">
    <source>
        <dbReference type="EMBL" id="EDV21589.1"/>
    </source>
</evidence>
<dbReference type="AlphaFoldDB" id="B3S6A5"/>
<evidence type="ECO:0000256" key="9">
    <source>
        <dbReference type="ARBA" id="ARBA00023136"/>
    </source>
</evidence>
<dbReference type="Gene3D" id="3.30.40.10">
    <property type="entry name" value="Zinc/RING finger domain, C3HC4 (zinc finger)"/>
    <property type="match status" value="1"/>
</dbReference>
<dbReference type="GO" id="GO:0004438">
    <property type="term" value="F:phosphatidylinositol-3-phosphate phosphatase activity"/>
    <property type="evidence" value="ECO:0000318"/>
    <property type="project" value="GO_Central"/>
</dbReference>
<sequence length="881" mass="100644">MGIRLVYSGPARCENYIEQRVFEKVLDLPTRLYICISAMNGKVKRDEEYQTLKAPFRELNGESLLHMGRISKSTFMALSDYRLIICTNGNVYCIPLGLIDAAELVQKDSLSILCKTASNLRCTFSSEILQRTWVSKISKVLRDRSHVEGLFAFCHMAWSKCHLQHKDNDSLNHVSIRNSVTVIILADLCHYTKRYSSTYPKLHIVPASVTDQMLESVFRFRSLGRIPSVVWRDQASGAVIARSGQPQVAFLGYRCAEDESLIRAIAESSTGDKVNEDELTNGMVASACAGSLEDKSFYNNFSPFNMSASLNPLVSSGSYSVEASSSQRRNSFQIIDARSYAAALANRAMGGGLEYPVIFNEYGITCLRNYFFSWLANLESTKWFHYLGGLIRTALLVCQSIKSSRSVLVHCSDGWDRTSQIVSLAEIMLDPYYRTIEGFIIIIEREWLAFGHKFADRCGHSFPLSESNEQSPVFLQWLDCVHQLMKQFPCSFEFNEALLIKLAYHSYSCLFGTFLFNNVHERIQHKVAQRTKCFWRFVRTQREKFCNFLYDLYDKQVLNPSYEFRDLSFWTRMYFPTSSNTNGSQTMLSRNHASSNSDGYPSTLQSNGRDFTEDDRKLHSLDNNNTYQLGNKKIEINRPNDNAYLLSFSDQNVVVNELNDSVAKIDFIDHESENENQPVDENSDKDQHPILKLKAECRESNLSDPPLSPGSIKEYSKRLENVLDVDGLVKFADPVQDRLRDIRLSYHSEIDHLRVQLENAIPGLDSSREVVSREQLVTNLATPSNGYDYKGFSVSVSDELQTWEEVTEEDTKRTLWLPDYAVSNCHDCGVQFWFIIRKHHCRCCGNIFCGICANQFIPVPEEQLFDPVRVCNKCYAKLNES</sequence>
<dbReference type="KEGG" id="tad:TRIADDRAFT_64213"/>
<comment type="similarity">
    <text evidence="2">Belongs to the protein-tyrosine phosphatase family. Non-receptor class myotubularin subfamily.</text>
</comment>
<dbReference type="PANTHER" id="PTHR10807:SF75">
    <property type="entry name" value="PHOSPHATIDYLINOSITOL-3-PHOSPHATE PHOSPHATASE"/>
    <property type="match status" value="1"/>
</dbReference>
<dbReference type="SMART" id="SM00404">
    <property type="entry name" value="PTPc_motif"/>
    <property type="match status" value="1"/>
</dbReference>
<dbReference type="InterPro" id="IPR010569">
    <property type="entry name" value="Myotubularin-like_Pase_dom"/>
</dbReference>
<dbReference type="OMA" id="XAISASS"/>
<dbReference type="PROSITE" id="PS00383">
    <property type="entry name" value="TYR_PHOSPHATASE_1"/>
    <property type="match status" value="1"/>
</dbReference>
<evidence type="ECO:0000256" key="5">
    <source>
        <dbReference type="ARBA" id="ARBA00022771"/>
    </source>
</evidence>
<dbReference type="InterPro" id="IPR029021">
    <property type="entry name" value="Prot-tyrosine_phosphatase-like"/>
</dbReference>
<dbReference type="GO" id="GO:0005737">
    <property type="term" value="C:cytoplasm"/>
    <property type="evidence" value="ECO:0000318"/>
    <property type="project" value="GO_Central"/>
</dbReference>
<dbReference type="InterPro" id="IPR016130">
    <property type="entry name" value="Tyr_Pase_AS"/>
</dbReference>
<organism evidence="17 18">
    <name type="scientific">Trichoplax adhaerens</name>
    <name type="common">Trichoplax reptans</name>
    <dbReference type="NCBI Taxonomy" id="10228"/>
    <lineage>
        <taxon>Eukaryota</taxon>
        <taxon>Metazoa</taxon>
        <taxon>Placozoa</taxon>
        <taxon>Uniplacotomia</taxon>
        <taxon>Trichoplacea</taxon>
        <taxon>Trichoplacidae</taxon>
        <taxon>Trichoplax</taxon>
    </lineage>
</organism>
<dbReference type="InterPro" id="IPR011011">
    <property type="entry name" value="Znf_FYVE_PHD"/>
</dbReference>
<evidence type="ECO:0000256" key="1">
    <source>
        <dbReference type="ARBA" id="ARBA00004370"/>
    </source>
</evidence>
<dbReference type="OrthoDB" id="271628at2759"/>